<evidence type="ECO:0000313" key="6">
    <source>
        <dbReference type="EMBL" id="QKS49565.1"/>
    </source>
</evidence>
<evidence type="ECO:0000259" key="4">
    <source>
        <dbReference type="Pfam" id="PF02678"/>
    </source>
</evidence>
<feature type="domain" description="Pirin N-terminal" evidence="4">
    <location>
        <begin position="18"/>
        <end position="122"/>
    </location>
</feature>
<evidence type="ECO:0000256" key="1">
    <source>
        <dbReference type="ARBA" id="ARBA00008416"/>
    </source>
</evidence>
<feature type="binding site" evidence="2">
    <location>
        <position position="57"/>
    </location>
    <ligand>
        <name>Fe cation</name>
        <dbReference type="ChEBI" id="CHEBI:24875"/>
    </ligand>
</feature>
<keyword evidence="7" id="KW-1185">Reference proteome</keyword>
<dbReference type="OrthoDB" id="9780903at2"/>
<dbReference type="Gene3D" id="2.60.120.10">
    <property type="entry name" value="Jelly Rolls"/>
    <property type="match status" value="2"/>
</dbReference>
<dbReference type="CDD" id="cd02247">
    <property type="entry name" value="cupin_pirin_C"/>
    <property type="match status" value="1"/>
</dbReference>
<dbReference type="SUPFAM" id="SSF51182">
    <property type="entry name" value="RmlC-like cupins"/>
    <property type="match status" value="1"/>
</dbReference>
<dbReference type="Proteomes" id="UP000509702">
    <property type="component" value="Plasmid unnamed2"/>
</dbReference>
<evidence type="ECO:0000259" key="5">
    <source>
        <dbReference type="Pfam" id="PF05726"/>
    </source>
</evidence>
<protein>
    <submittedName>
        <fullName evidence="6">Pirin family protein</fullName>
    </submittedName>
</protein>
<feature type="binding site" evidence="2">
    <location>
        <position position="101"/>
    </location>
    <ligand>
        <name>Fe cation</name>
        <dbReference type="ChEBI" id="CHEBI:24875"/>
    </ligand>
</feature>
<dbReference type="PIRSF" id="PIRSF006232">
    <property type="entry name" value="Pirin"/>
    <property type="match status" value="1"/>
</dbReference>
<feature type="binding site" evidence="2">
    <location>
        <position position="59"/>
    </location>
    <ligand>
        <name>Fe cation</name>
        <dbReference type="ChEBI" id="CHEBI:24875"/>
    </ligand>
</feature>
<feature type="binding site" evidence="2">
    <location>
        <position position="103"/>
    </location>
    <ligand>
        <name>Fe cation</name>
        <dbReference type="ChEBI" id="CHEBI:24875"/>
    </ligand>
</feature>
<keyword evidence="2" id="KW-0479">Metal-binding</keyword>
<reference evidence="6 7" key="1">
    <citation type="submission" date="2020-06" db="EMBL/GenBank/DDBJ databases">
        <title>Complete genome of Azosprillum oryzae KACC14407.</title>
        <authorList>
            <person name="Kim M."/>
            <person name="Park Y.-J."/>
            <person name="Shin J.-H."/>
        </authorList>
    </citation>
    <scope>NUCLEOTIDE SEQUENCE [LARGE SCALE GENOMIC DNA]</scope>
    <source>
        <strain evidence="6 7">KACC 14407</strain>
        <plasmid evidence="6 7">unnamed2</plasmid>
    </source>
</reference>
<dbReference type="GO" id="GO:0046872">
    <property type="term" value="F:metal ion binding"/>
    <property type="evidence" value="ECO:0007669"/>
    <property type="project" value="UniProtKB-KW"/>
</dbReference>
<geneLocation type="plasmid" evidence="6 7">
    <name>unnamed2</name>
</geneLocation>
<dbReference type="PANTHER" id="PTHR13903">
    <property type="entry name" value="PIRIN-RELATED"/>
    <property type="match status" value="1"/>
</dbReference>
<dbReference type="AlphaFoldDB" id="A0A6N1AD11"/>
<dbReference type="KEGG" id="aoz:HUE56_03520"/>
<sequence>MLEMVIEQRRKSLGGFEVGRILPFVQRRMVGPFVFFDHMGPVEFEAGLPRDVDVRPHPHIGLSTVTYLFEGEIMHRDSVGSEQAIRPGEVNWMTAGRGITHSERFERARLEGGRMHGIQAWVALPEADEESDPAFSHYGTGDLPFFEEGGVRGRLVAGEAFGSKAGVKTHSPLFYIHWDLAPGARVSLPEDGWERAVYVVAGSVEAEGQRVEAGRMIVFAPGQPAQLTAATQSIVMAIGGEPLGQRFIDWNFVSSSKERIEQAKADWRAGRMKLPDLDNGEFIPLPEMPKPANPMS</sequence>
<keyword evidence="6" id="KW-0614">Plasmid</keyword>
<dbReference type="CDD" id="cd02909">
    <property type="entry name" value="cupin_pirin_N"/>
    <property type="match status" value="1"/>
</dbReference>
<dbReference type="InterPro" id="IPR011051">
    <property type="entry name" value="RmlC_Cupin_sf"/>
</dbReference>
<dbReference type="InterPro" id="IPR014710">
    <property type="entry name" value="RmlC-like_jellyroll"/>
</dbReference>
<evidence type="ECO:0000313" key="7">
    <source>
        <dbReference type="Proteomes" id="UP000509702"/>
    </source>
</evidence>
<keyword evidence="2" id="KW-0408">Iron</keyword>
<comment type="similarity">
    <text evidence="1 3">Belongs to the pirin family.</text>
</comment>
<feature type="domain" description="Pirin C-terminal" evidence="5">
    <location>
        <begin position="175"/>
        <end position="272"/>
    </location>
</feature>
<name>A0A6N1AD11_9PROT</name>
<organism evidence="6 7">
    <name type="scientific">Azospirillum oryzae</name>
    <dbReference type="NCBI Taxonomy" id="286727"/>
    <lineage>
        <taxon>Bacteria</taxon>
        <taxon>Pseudomonadati</taxon>
        <taxon>Pseudomonadota</taxon>
        <taxon>Alphaproteobacteria</taxon>
        <taxon>Rhodospirillales</taxon>
        <taxon>Azospirillaceae</taxon>
        <taxon>Azospirillum</taxon>
    </lineage>
</organism>
<dbReference type="Pfam" id="PF02678">
    <property type="entry name" value="Pirin"/>
    <property type="match status" value="1"/>
</dbReference>
<dbReference type="InterPro" id="IPR012093">
    <property type="entry name" value="Pirin"/>
</dbReference>
<proteinExistence type="inferred from homology"/>
<dbReference type="PANTHER" id="PTHR13903:SF8">
    <property type="entry name" value="PIRIN"/>
    <property type="match status" value="1"/>
</dbReference>
<accession>A0A6N1AD11</accession>
<gene>
    <name evidence="6" type="ORF">HUE56_03520</name>
</gene>
<comment type="cofactor">
    <cofactor evidence="2">
        <name>Fe cation</name>
        <dbReference type="ChEBI" id="CHEBI:24875"/>
    </cofactor>
    <text evidence="2">Binds 1 Fe cation per subunit.</text>
</comment>
<evidence type="ECO:0000256" key="3">
    <source>
        <dbReference type="RuleBase" id="RU003457"/>
    </source>
</evidence>
<dbReference type="Pfam" id="PF05726">
    <property type="entry name" value="Pirin_C"/>
    <property type="match status" value="1"/>
</dbReference>
<dbReference type="RefSeq" id="WP_149199058.1">
    <property type="nucleotide sequence ID" value="NZ_BSOV01000007.1"/>
</dbReference>
<dbReference type="EMBL" id="CP054616">
    <property type="protein sequence ID" value="QKS49565.1"/>
    <property type="molecule type" value="Genomic_DNA"/>
</dbReference>
<dbReference type="InterPro" id="IPR008778">
    <property type="entry name" value="Pirin_C_dom"/>
</dbReference>
<dbReference type="InterPro" id="IPR003829">
    <property type="entry name" value="Pirin_N_dom"/>
</dbReference>
<evidence type="ECO:0000256" key="2">
    <source>
        <dbReference type="PIRSR" id="PIRSR006232-1"/>
    </source>
</evidence>